<dbReference type="RefSeq" id="WP_132007962.1">
    <property type="nucleotide sequence ID" value="NZ_JBHUNN010000002.1"/>
</dbReference>
<dbReference type="Proteomes" id="UP000294881">
    <property type="component" value="Unassembled WGS sequence"/>
</dbReference>
<evidence type="ECO:0000313" key="2">
    <source>
        <dbReference type="EMBL" id="TCO11985.1"/>
    </source>
</evidence>
<sequence length="526" mass="58774">MSGIHKITPSNPRLSALLSDVARGNIKIPVFQRQYVWSDEQIMSLLDSIYRGYPVGSLLLWSTKITLAHERNVGGFLLPSTPADFPVSYVLDGQQRLTTLYGVFNSEDATADVELASRFRVCFNPYTEEFIHASVADPEKTINLRVILDTTKLLPELGRFDSSAQVVIARLTERFKDYEFPVVTIKDRTNQEVCRVFQRINSSGTSLSTLELLAAWTWSDQFDLRKEIEGVVDSLSDKGYEELDQTLLMRCLAAVLLNKIDADELVDVAPGLLVDGMKKLKIGVYSAVDFLEKELKIKNIVFVPFPIMIVPLVKFFSLTTKPTASQLVALKRWFWHVSFTQKYKAGTNSAVMQDIDAVRQLADGKGAFGDLNSIVDPGLFKKTWRINSAVAKAAICLLAQFSLRTFISGAEVDLGNAMSAYNSREFHHIYPKAYLLRRGIPFHQSNVIANVCFLSSADNRSISDNAPAIYMSQIDSSHRTEIAKASILPIDAMDGNMEYEDFIRVRSQMLAETAMALISNGKIVHA</sequence>
<dbReference type="EMBL" id="SLWL01000010">
    <property type="protein sequence ID" value="TCO11985.1"/>
    <property type="molecule type" value="Genomic_DNA"/>
</dbReference>
<comment type="caution">
    <text evidence="2">The sequence shown here is derived from an EMBL/GenBank/DDBJ whole genome shotgun (WGS) entry which is preliminary data.</text>
</comment>
<evidence type="ECO:0000259" key="1">
    <source>
        <dbReference type="Pfam" id="PF03235"/>
    </source>
</evidence>
<dbReference type="PANTHER" id="PTHR37292">
    <property type="entry name" value="VNG6097C"/>
    <property type="match status" value="1"/>
</dbReference>
<gene>
    <name evidence="2" type="ORF">EV666_11023</name>
</gene>
<dbReference type="OrthoDB" id="9798761at2"/>
<feature type="domain" description="GmrSD restriction endonucleases N-terminal" evidence="1">
    <location>
        <begin position="15"/>
        <end position="216"/>
    </location>
</feature>
<dbReference type="InterPro" id="IPR004919">
    <property type="entry name" value="GmrSD_N"/>
</dbReference>
<evidence type="ECO:0000313" key="3">
    <source>
        <dbReference type="Proteomes" id="UP000294881"/>
    </source>
</evidence>
<dbReference type="AlphaFoldDB" id="A0A4R2GQA9"/>
<accession>A0A4R2GQA9</accession>
<dbReference type="Pfam" id="PF03235">
    <property type="entry name" value="GmrSD_N"/>
    <property type="match status" value="1"/>
</dbReference>
<reference evidence="2 3" key="1">
    <citation type="submission" date="2019-03" db="EMBL/GenBank/DDBJ databases">
        <title>Genomic Encyclopedia of Type Strains, Phase IV (KMG-IV): sequencing the most valuable type-strain genomes for metagenomic binning, comparative biology and taxonomic classification.</title>
        <authorList>
            <person name="Goeker M."/>
        </authorList>
    </citation>
    <scope>NUCLEOTIDE SEQUENCE [LARGE SCALE GENOMIC DNA]</scope>
    <source>
        <strain evidence="2 3">DSM 22958</strain>
    </source>
</reference>
<keyword evidence="3" id="KW-1185">Reference proteome</keyword>
<organism evidence="2 3">
    <name type="scientific">Camelimonas lactis</name>
    <dbReference type="NCBI Taxonomy" id="659006"/>
    <lineage>
        <taxon>Bacteria</taxon>
        <taxon>Pseudomonadati</taxon>
        <taxon>Pseudomonadota</taxon>
        <taxon>Alphaproteobacteria</taxon>
        <taxon>Hyphomicrobiales</taxon>
        <taxon>Chelatococcaceae</taxon>
        <taxon>Camelimonas</taxon>
    </lineage>
</organism>
<dbReference type="PANTHER" id="PTHR37292:SF2">
    <property type="entry name" value="DUF262 DOMAIN-CONTAINING PROTEIN"/>
    <property type="match status" value="1"/>
</dbReference>
<name>A0A4R2GQA9_9HYPH</name>
<proteinExistence type="predicted"/>
<protein>
    <recommendedName>
        <fullName evidence="1">GmrSD restriction endonucleases N-terminal domain-containing protein</fullName>
    </recommendedName>
</protein>